<name>A0A3N4VEH1_9GAMM</name>
<evidence type="ECO:0000256" key="2">
    <source>
        <dbReference type="SAM" id="SignalP"/>
    </source>
</evidence>
<keyword evidence="2" id="KW-0732">Signal</keyword>
<dbReference type="EMBL" id="RKQN01000001">
    <property type="protein sequence ID" value="RPE81048.1"/>
    <property type="molecule type" value="Genomic_DNA"/>
</dbReference>
<evidence type="ECO:0008006" key="5">
    <source>
        <dbReference type="Google" id="ProtNLM"/>
    </source>
</evidence>
<dbReference type="InterPro" id="IPR032710">
    <property type="entry name" value="NTF2-like_dom_sf"/>
</dbReference>
<accession>A0A3N4VEH1</accession>
<dbReference type="AlphaFoldDB" id="A0A3N4VEH1"/>
<dbReference type="Proteomes" id="UP000269708">
    <property type="component" value="Unassembled WGS sequence"/>
</dbReference>
<gene>
    <name evidence="3" type="ORF">EDC50_0216</name>
</gene>
<reference evidence="3 4" key="1">
    <citation type="submission" date="2018-11" db="EMBL/GenBank/DDBJ databases">
        <title>Genomic Encyclopedia of Type Strains, Phase IV (KMG-IV): sequencing the most valuable type-strain genomes for metagenomic binning, comparative biology and taxonomic classification.</title>
        <authorList>
            <person name="Goeker M."/>
        </authorList>
    </citation>
    <scope>NUCLEOTIDE SEQUENCE [LARGE SCALE GENOMIC DNA]</scope>
    <source>
        <strain evidence="3 4">DSM 25623</strain>
    </source>
</reference>
<keyword evidence="4" id="KW-1185">Reference proteome</keyword>
<evidence type="ECO:0000313" key="3">
    <source>
        <dbReference type="EMBL" id="RPE81048.1"/>
    </source>
</evidence>
<feature type="signal peptide" evidence="2">
    <location>
        <begin position="1"/>
        <end position="21"/>
    </location>
</feature>
<evidence type="ECO:0000313" key="4">
    <source>
        <dbReference type="Proteomes" id="UP000269708"/>
    </source>
</evidence>
<dbReference type="SUPFAM" id="SSF54427">
    <property type="entry name" value="NTF2-like"/>
    <property type="match status" value="1"/>
</dbReference>
<organism evidence="3 4">
    <name type="scientific">Vulcaniibacterium tengchongense</name>
    <dbReference type="NCBI Taxonomy" id="1273429"/>
    <lineage>
        <taxon>Bacteria</taxon>
        <taxon>Pseudomonadati</taxon>
        <taxon>Pseudomonadota</taxon>
        <taxon>Gammaproteobacteria</taxon>
        <taxon>Lysobacterales</taxon>
        <taxon>Lysobacteraceae</taxon>
        <taxon>Vulcaniibacterium</taxon>
    </lineage>
</organism>
<feature type="region of interest" description="Disordered" evidence="1">
    <location>
        <begin position="23"/>
        <end position="104"/>
    </location>
</feature>
<feature type="chain" id="PRO_5018152562" description="SnoaL-like protein" evidence="2">
    <location>
        <begin position="22"/>
        <end position="223"/>
    </location>
</feature>
<dbReference type="PROSITE" id="PS51257">
    <property type="entry name" value="PROKAR_LIPOPROTEIN"/>
    <property type="match status" value="1"/>
</dbReference>
<proteinExistence type="predicted"/>
<protein>
    <recommendedName>
        <fullName evidence="5">SnoaL-like protein</fullName>
    </recommendedName>
</protein>
<feature type="compositionally biased region" description="Pro residues" evidence="1">
    <location>
        <begin position="56"/>
        <end position="68"/>
    </location>
</feature>
<evidence type="ECO:0000256" key="1">
    <source>
        <dbReference type="SAM" id="MobiDB-lite"/>
    </source>
</evidence>
<comment type="caution">
    <text evidence="3">The sequence shown here is derived from an EMBL/GenBank/DDBJ whole genome shotgun (WGS) entry which is preliminary data.</text>
</comment>
<sequence>MSLHRLSLLPLLAAAFLAACRDDADPARSAAAGSGEPSLPAPAGAPGQGVTGMPDRPGPGPVGPPQPDPALALDALGDRSGPADAAQPPAAGPPAPAAAEPTPEDAVQVVRDYYAAIDRGDYARAYALWSDGGRASDRTLEQFAQGFADTVSVEVEVMAPGPVDAGAGQRHIEVPVALTATHRDGGRHRFVGAYTLRRAVVDGATPEQRAWRIGSADLREVRP</sequence>